<accession>A0A139N0N3</accession>
<dbReference type="Pfam" id="PF02771">
    <property type="entry name" value="Acyl-CoA_dh_N"/>
    <property type="match status" value="1"/>
</dbReference>
<dbReference type="GO" id="GO:0050660">
    <property type="term" value="F:flavin adenine dinucleotide binding"/>
    <property type="evidence" value="ECO:0007669"/>
    <property type="project" value="InterPro"/>
</dbReference>
<dbReference type="PATRIC" id="fig|45634.12.peg.1246"/>
<keyword evidence="4 5" id="KW-0274">FAD</keyword>
<dbReference type="Pfam" id="PF00441">
    <property type="entry name" value="Acyl-CoA_dh_1"/>
    <property type="match status" value="1"/>
</dbReference>
<dbReference type="GO" id="GO:0005886">
    <property type="term" value="C:plasma membrane"/>
    <property type="evidence" value="ECO:0007669"/>
    <property type="project" value="TreeGrafter"/>
</dbReference>
<evidence type="ECO:0000259" key="6">
    <source>
        <dbReference type="Pfam" id="PF00441"/>
    </source>
</evidence>
<evidence type="ECO:0000313" key="10">
    <source>
        <dbReference type="Proteomes" id="UP000070377"/>
    </source>
</evidence>
<organism evidence="9 10">
    <name type="scientific">Streptococcus cristatus</name>
    <dbReference type="NCBI Taxonomy" id="45634"/>
    <lineage>
        <taxon>Bacteria</taxon>
        <taxon>Bacillati</taxon>
        <taxon>Bacillota</taxon>
        <taxon>Bacilli</taxon>
        <taxon>Lactobacillales</taxon>
        <taxon>Streptococcaceae</taxon>
        <taxon>Streptococcus</taxon>
    </lineage>
</organism>
<dbReference type="CDD" id="cd00567">
    <property type="entry name" value="ACAD"/>
    <property type="match status" value="1"/>
</dbReference>
<evidence type="ECO:0000256" key="5">
    <source>
        <dbReference type="RuleBase" id="RU362125"/>
    </source>
</evidence>
<dbReference type="Pfam" id="PF02770">
    <property type="entry name" value="Acyl-CoA_dh_M"/>
    <property type="match status" value="1"/>
</dbReference>
<dbReference type="EC" id="1.3.8.1" evidence="9"/>
<dbReference type="InterPro" id="IPR009100">
    <property type="entry name" value="AcylCoA_DH/oxidase_NM_dom_sf"/>
</dbReference>
<dbReference type="InterPro" id="IPR037069">
    <property type="entry name" value="AcylCoA_DH/ox_N_sf"/>
</dbReference>
<dbReference type="Gene3D" id="1.20.140.10">
    <property type="entry name" value="Butyryl-CoA Dehydrogenase, subunit A, domain 3"/>
    <property type="match status" value="1"/>
</dbReference>
<dbReference type="PANTHER" id="PTHR43884:SF19">
    <property type="entry name" value="ACYL-COA DEHYDROGENASE FADE4-RELATED"/>
    <property type="match status" value="1"/>
</dbReference>
<dbReference type="AlphaFoldDB" id="A0A139N0N3"/>
<dbReference type="InterPro" id="IPR036250">
    <property type="entry name" value="AcylCo_DH-like_C"/>
</dbReference>
<dbReference type="EMBL" id="LQRD01000044">
    <property type="protein sequence ID" value="KXT69550.1"/>
    <property type="molecule type" value="Genomic_DNA"/>
</dbReference>
<dbReference type="STRING" id="45634.SCRDD08_01195"/>
<dbReference type="Gene3D" id="2.40.110.10">
    <property type="entry name" value="Butyryl-CoA Dehydrogenase, subunit A, domain 2"/>
    <property type="match status" value="1"/>
</dbReference>
<dbReference type="Proteomes" id="UP000070377">
    <property type="component" value="Unassembled WGS sequence"/>
</dbReference>
<evidence type="ECO:0000259" key="8">
    <source>
        <dbReference type="Pfam" id="PF02771"/>
    </source>
</evidence>
<dbReference type="InterPro" id="IPR046373">
    <property type="entry name" value="Acyl-CoA_Oxase/DH_mid-dom_sf"/>
</dbReference>
<evidence type="ECO:0000259" key="7">
    <source>
        <dbReference type="Pfam" id="PF02770"/>
    </source>
</evidence>
<dbReference type="Gene3D" id="1.10.540.10">
    <property type="entry name" value="Acyl-CoA dehydrogenase/oxidase, N-terminal domain"/>
    <property type="match status" value="1"/>
</dbReference>
<keyword evidence="5 9" id="KW-0560">Oxidoreductase</keyword>
<evidence type="ECO:0000256" key="1">
    <source>
        <dbReference type="ARBA" id="ARBA00001974"/>
    </source>
</evidence>
<feature type="domain" description="Acyl-CoA dehydrogenase/oxidase C-terminal" evidence="6">
    <location>
        <begin position="230"/>
        <end position="366"/>
    </location>
</feature>
<evidence type="ECO:0000256" key="2">
    <source>
        <dbReference type="ARBA" id="ARBA00009347"/>
    </source>
</evidence>
<dbReference type="PANTHER" id="PTHR43884">
    <property type="entry name" value="ACYL-COA DEHYDROGENASE"/>
    <property type="match status" value="1"/>
</dbReference>
<name>A0A139N0N3_STRCR</name>
<proteinExistence type="inferred from homology"/>
<evidence type="ECO:0000256" key="3">
    <source>
        <dbReference type="ARBA" id="ARBA00022630"/>
    </source>
</evidence>
<feature type="domain" description="Acyl-CoA oxidase/dehydrogenase middle" evidence="7">
    <location>
        <begin position="116"/>
        <end position="210"/>
    </location>
</feature>
<dbReference type="GO" id="GO:0016937">
    <property type="term" value="F:short-chain fatty acyl-CoA dehydrogenase activity"/>
    <property type="evidence" value="ECO:0007669"/>
    <property type="project" value="UniProtKB-EC"/>
</dbReference>
<protein>
    <submittedName>
        <fullName evidence="9">Butyryl-CoA dehydrogenase</fullName>
        <ecNumber evidence="9">1.3.8.1</ecNumber>
    </submittedName>
</protein>
<comment type="caution">
    <text evidence="9">The sequence shown here is derived from an EMBL/GenBank/DDBJ whole genome shotgun (WGS) entry which is preliminary data.</text>
</comment>
<dbReference type="SUPFAM" id="SSF47203">
    <property type="entry name" value="Acyl-CoA dehydrogenase C-terminal domain-like"/>
    <property type="match status" value="1"/>
</dbReference>
<comment type="cofactor">
    <cofactor evidence="1 5">
        <name>FAD</name>
        <dbReference type="ChEBI" id="CHEBI:57692"/>
    </cofactor>
</comment>
<comment type="similarity">
    <text evidence="2 5">Belongs to the acyl-CoA dehydrogenase family.</text>
</comment>
<dbReference type="InterPro" id="IPR013786">
    <property type="entry name" value="AcylCoA_DH/ox_N"/>
</dbReference>
<gene>
    <name evidence="9" type="ORF">SCRDD08_01195</name>
</gene>
<keyword evidence="3 5" id="KW-0285">Flavoprotein</keyword>
<feature type="domain" description="Acyl-CoA dehydrogenase/oxidase N-terminal" evidence="8">
    <location>
        <begin position="12"/>
        <end position="110"/>
    </location>
</feature>
<dbReference type="RefSeq" id="WP_061422825.1">
    <property type="nucleotide sequence ID" value="NZ_KQ969062.1"/>
</dbReference>
<evidence type="ECO:0000256" key="4">
    <source>
        <dbReference type="ARBA" id="ARBA00022827"/>
    </source>
</evidence>
<evidence type="ECO:0000313" key="9">
    <source>
        <dbReference type="EMBL" id="KXT69550.1"/>
    </source>
</evidence>
<dbReference type="SUPFAM" id="SSF56645">
    <property type="entry name" value="Acyl-CoA dehydrogenase NM domain-like"/>
    <property type="match status" value="1"/>
</dbReference>
<dbReference type="InterPro" id="IPR009075">
    <property type="entry name" value="AcylCo_DH/oxidase_C"/>
</dbReference>
<dbReference type="InterPro" id="IPR006091">
    <property type="entry name" value="Acyl-CoA_Oxase/DH_mid-dom"/>
</dbReference>
<reference evidence="9 10" key="1">
    <citation type="submission" date="2016-01" db="EMBL/GenBank/DDBJ databases">
        <title>Highly variable Streptococcus oralis are common among viridans streptococci isolated from primates.</title>
        <authorList>
            <person name="Denapaite D."/>
            <person name="Rieger M."/>
            <person name="Koendgen S."/>
            <person name="Brueckner R."/>
            <person name="Ochigava I."/>
            <person name="Kappeler P."/>
            <person name="Maetz-Rensing K."/>
            <person name="Leendertz F."/>
            <person name="Hakenbeck R."/>
        </authorList>
    </citation>
    <scope>NUCLEOTIDE SEQUENCE [LARGE SCALE GENOMIC DNA]</scope>
    <source>
        <strain evidence="9 10">DD08</strain>
    </source>
</reference>
<sequence length="370" mass="41238">MMKSSTKTAALSSYVHTAIRDYMKNHDESVEFPQEIWEVMTTDLDIFSPILSEDDQALASDFISSIRMISNEFPALSTILLTQGCYGVYPILKFGTGQQKERYLDKLVKGTCKAGLGFSESKHLNSLADLETYAIKTETGWQLSGEKAKVSNSSIADILLVLAKVKEDGKPDSYGFFIVETTASGVLIGEQIEKQGLLGLPLSSVTLDNVHLPETALLGGVLAGNEQFNDIIKNMQLGLSAVALGVAEGAFHKGLEFARVKRGFGKRLMDVELHQYKFADLYNKICAADAYFSSYPNQIEEDSKFVARIKLYMTKVALEVTDEILRLIGPLQKFDHVNIKRYFKDAEIIENYGRSGNSIRKEIAERWLKE</sequence>